<keyword evidence="1" id="KW-1133">Transmembrane helix</keyword>
<protein>
    <recommendedName>
        <fullName evidence="4">DUF2878 domain-containing protein</fullName>
    </recommendedName>
</protein>
<dbReference type="Proteomes" id="UP000323521">
    <property type="component" value="Chromosome"/>
</dbReference>
<proteinExistence type="predicted"/>
<feature type="transmembrane region" description="Helical" evidence="1">
    <location>
        <begin position="140"/>
        <end position="160"/>
    </location>
</feature>
<evidence type="ECO:0000313" key="2">
    <source>
        <dbReference type="EMBL" id="ATW24438.1"/>
    </source>
</evidence>
<dbReference type="KEGG" id="fwa:DCMF_06255"/>
<sequence length="170" mass="19758">MGNNKSTKTQGEDKVFGKSIFFFYKALLFGLSAYLVIPRAEFKKFFIFGFFFGGIGDIIVIVILSNLNLIAYKNMGPFSIWGLFSFWTPIAWLFAFMLFFYFLPVRKKFFYPYILGFALFAHMVGLVLEKLGLYQYMGTYIYYAPIVFIIWFSLAAYVYLKSGRISLNSN</sequence>
<dbReference type="EMBL" id="CP017634">
    <property type="protein sequence ID" value="ATW24438.1"/>
    <property type="molecule type" value="Genomic_DNA"/>
</dbReference>
<keyword evidence="3" id="KW-1185">Reference proteome</keyword>
<keyword evidence="1" id="KW-0472">Membrane</keyword>
<evidence type="ECO:0000313" key="3">
    <source>
        <dbReference type="Proteomes" id="UP000323521"/>
    </source>
</evidence>
<feature type="transmembrane region" description="Helical" evidence="1">
    <location>
        <begin position="78"/>
        <end position="103"/>
    </location>
</feature>
<dbReference type="AlphaFoldDB" id="A0A3G1KPR9"/>
<evidence type="ECO:0000256" key="1">
    <source>
        <dbReference type="SAM" id="Phobius"/>
    </source>
</evidence>
<keyword evidence="1" id="KW-0812">Transmembrane</keyword>
<accession>A0A3G1KPR9</accession>
<feature type="transmembrane region" description="Helical" evidence="1">
    <location>
        <begin position="45"/>
        <end position="72"/>
    </location>
</feature>
<reference evidence="2 3" key="1">
    <citation type="submission" date="2016-10" db="EMBL/GenBank/DDBJ databases">
        <title>Complete Genome Sequence of Peptococcaceae strain DCMF.</title>
        <authorList>
            <person name="Edwards R.J."/>
            <person name="Holland S.I."/>
            <person name="Deshpande N.P."/>
            <person name="Wong Y.K."/>
            <person name="Ertan H."/>
            <person name="Manefield M."/>
            <person name="Russell T.L."/>
            <person name="Lee M.J."/>
        </authorList>
    </citation>
    <scope>NUCLEOTIDE SEQUENCE [LARGE SCALE GENOMIC DNA]</scope>
    <source>
        <strain evidence="2 3">DCMF</strain>
    </source>
</reference>
<feature type="transmembrane region" description="Helical" evidence="1">
    <location>
        <begin position="110"/>
        <end position="128"/>
    </location>
</feature>
<evidence type="ECO:0008006" key="4">
    <source>
        <dbReference type="Google" id="ProtNLM"/>
    </source>
</evidence>
<organism evidence="2 3">
    <name type="scientific">Formimonas warabiya</name>
    <dbReference type="NCBI Taxonomy" id="1761012"/>
    <lineage>
        <taxon>Bacteria</taxon>
        <taxon>Bacillati</taxon>
        <taxon>Bacillota</taxon>
        <taxon>Clostridia</taxon>
        <taxon>Eubacteriales</taxon>
        <taxon>Peptococcaceae</taxon>
        <taxon>Candidatus Formimonas</taxon>
    </lineage>
</organism>
<name>A0A3G1KPR9_FORW1</name>
<feature type="transmembrane region" description="Helical" evidence="1">
    <location>
        <begin position="20"/>
        <end position="38"/>
    </location>
</feature>
<gene>
    <name evidence="2" type="ORF">DCMF_06255</name>
</gene>